<name>A0A381JA83_9CLOT</name>
<keyword evidence="1" id="KW-0645">Protease</keyword>
<dbReference type="EC" id="3.4.-.-" evidence="5"/>
<proteinExistence type="inferred from homology"/>
<dbReference type="GO" id="GO:0006508">
    <property type="term" value="P:proteolysis"/>
    <property type="evidence" value="ECO:0007669"/>
    <property type="project" value="UniProtKB-KW"/>
</dbReference>
<accession>A0A381JA83</accession>
<dbReference type="InterPro" id="IPR051454">
    <property type="entry name" value="RNA/ubiquinone_mod_enzymes"/>
</dbReference>
<dbReference type="Pfam" id="PF01136">
    <property type="entry name" value="Peptidase_U32"/>
    <property type="match status" value="1"/>
</dbReference>
<organism evidence="5 6">
    <name type="scientific">Clostridium putrefaciens</name>
    <dbReference type="NCBI Taxonomy" id="99675"/>
    <lineage>
        <taxon>Bacteria</taxon>
        <taxon>Bacillati</taxon>
        <taxon>Bacillota</taxon>
        <taxon>Clostridia</taxon>
        <taxon>Eubacteriales</taxon>
        <taxon>Clostridiaceae</taxon>
        <taxon>Clostridium</taxon>
    </lineage>
</organism>
<gene>
    <name evidence="5" type="primary">yhbU_2</name>
    <name evidence="5" type="ORF">NCTC9836_01686</name>
</gene>
<dbReference type="Pfam" id="PF16325">
    <property type="entry name" value="Peptidase_U32_C"/>
    <property type="match status" value="1"/>
</dbReference>
<evidence type="ECO:0000256" key="1">
    <source>
        <dbReference type="ARBA" id="ARBA00022670"/>
    </source>
</evidence>
<keyword evidence="2 5" id="KW-0378">Hydrolase</keyword>
<dbReference type="GO" id="GO:0008233">
    <property type="term" value="F:peptidase activity"/>
    <property type="evidence" value="ECO:0007669"/>
    <property type="project" value="UniProtKB-KW"/>
</dbReference>
<sequence>MMRKPEILAPAGSLEKLITAIDFGADAVYLGGSKLNLRAFADNFTTEEIELGVKYAHDRGKKVYVTLNVFPHNDDIIGLENYLKELESLRVDALIVSDPGIIMTAKEVVPNLELHLSTQANNVNWKSAMFWHGVGVKRIVLARELSLVEIEGIRKNVPSSCELEAFVHGSMCMSYSGRCLLSNYMTGRDANRGACAQPCRYKYYLMEEKRPGEYFQVIEDDKGSYIMNSKDLCMIEHIPELVKSGIYSFKIEGRMKSSYYVAAVVKAYRQAVDTYFEDPENYTFDQSLIEILMKVSHRDYHTGFYFDEPNKQIYDTSSYIRDYDIVGVVKHYDPLTNIVTVEQRNKVLNGDNLEVLSPNGNDVSVCVNNMTDESNNDIDSAPRAQMIFKFYTVNPLKPKDMLIKSKGAK</sequence>
<evidence type="ECO:0000259" key="4">
    <source>
        <dbReference type="Pfam" id="PF16325"/>
    </source>
</evidence>
<keyword evidence="6" id="KW-1185">Reference proteome</keyword>
<dbReference type="EMBL" id="UFWZ01000001">
    <property type="protein sequence ID" value="SUY47356.1"/>
    <property type="molecule type" value="Genomic_DNA"/>
</dbReference>
<dbReference type="InterPro" id="IPR032525">
    <property type="entry name" value="Peptidase_U32_C"/>
</dbReference>
<evidence type="ECO:0000256" key="3">
    <source>
        <dbReference type="ARBA" id="ARBA00038374"/>
    </source>
</evidence>
<evidence type="ECO:0000313" key="6">
    <source>
        <dbReference type="Proteomes" id="UP000254664"/>
    </source>
</evidence>
<dbReference type="PANTHER" id="PTHR30217">
    <property type="entry name" value="PEPTIDASE U32 FAMILY"/>
    <property type="match status" value="1"/>
</dbReference>
<reference evidence="5 6" key="1">
    <citation type="submission" date="2018-06" db="EMBL/GenBank/DDBJ databases">
        <authorList>
            <consortium name="Pathogen Informatics"/>
            <person name="Doyle S."/>
        </authorList>
    </citation>
    <scope>NUCLEOTIDE SEQUENCE [LARGE SCALE GENOMIC DNA]</scope>
    <source>
        <strain evidence="5 6">NCTC9836</strain>
    </source>
</reference>
<evidence type="ECO:0000313" key="5">
    <source>
        <dbReference type="EMBL" id="SUY47356.1"/>
    </source>
</evidence>
<protein>
    <submittedName>
        <fullName evidence="5">Peptidase U32</fullName>
        <ecNumber evidence="5">3.4.-.-</ecNumber>
    </submittedName>
</protein>
<dbReference type="Proteomes" id="UP000254664">
    <property type="component" value="Unassembled WGS sequence"/>
</dbReference>
<dbReference type="Gene3D" id="2.40.30.10">
    <property type="entry name" value="Translation factors"/>
    <property type="match status" value="1"/>
</dbReference>
<dbReference type="InterPro" id="IPR001539">
    <property type="entry name" value="Peptidase_U32"/>
</dbReference>
<evidence type="ECO:0000256" key="2">
    <source>
        <dbReference type="ARBA" id="ARBA00022801"/>
    </source>
</evidence>
<comment type="similarity">
    <text evidence="3">Belongs to the peptidase U32 family.</text>
</comment>
<dbReference type="PANTHER" id="PTHR30217:SF6">
    <property type="entry name" value="TRNA HYDROXYLATION PROTEIN P"/>
    <property type="match status" value="1"/>
</dbReference>
<dbReference type="PROSITE" id="PS01276">
    <property type="entry name" value="PEPTIDASE_U32"/>
    <property type="match status" value="1"/>
</dbReference>
<feature type="domain" description="Peptidase family U32 C-terminal" evidence="4">
    <location>
        <begin position="321"/>
        <end position="402"/>
    </location>
</feature>
<dbReference type="AlphaFoldDB" id="A0A381JA83"/>